<protein>
    <submittedName>
        <fullName evidence="5">Efflux RND transporter periplasmic adaptor subunit</fullName>
    </submittedName>
</protein>
<dbReference type="AlphaFoldDB" id="A0A418YBD5"/>
<dbReference type="Pfam" id="PF25954">
    <property type="entry name" value="Beta-barrel_RND_2"/>
    <property type="match status" value="1"/>
</dbReference>
<feature type="domain" description="Multidrug resistance protein MdtA-like alpha-helical hairpin" evidence="2">
    <location>
        <begin position="101"/>
        <end position="163"/>
    </location>
</feature>
<dbReference type="PANTHER" id="PTHR30469">
    <property type="entry name" value="MULTIDRUG RESISTANCE PROTEIN MDTA"/>
    <property type="match status" value="1"/>
</dbReference>
<dbReference type="SUPFAM" id="SSF111369">
    <property type="entry name" value="HlyD-like secretion proteins"/>
    <property type="match status" value="1"/>
</dbReference>
<dbReference type="FunFam" id="2.40.30.170:FF:000010">
    <property type="entry name" value="Efflux RND transporter periplasmic adaptor subunit"/>
    <property type="match status" value="1"/>
</dbReference>
<evidence type="ECO:0000256" key="1">
    <source>
        <dbReference type="ARBA" id="ARBA00009477"/>
    </source>
</evidence>
<evidence type="ECO:0000259" key="2">
    <source>
        <dbReference type="Pfam" id="PF25876"/>
    </source>
</evidence>
<keyword evidence="6" id="KW-1185">Reference proteome</keyword>
<evidence type="ECO:0000259" key="3">
    <source>
        <dbReference type="Pfam" id="PF25954"/>
    </source>
</evidence>
<dbReference type="OrthoDB" id="9806939at2"/>
<dbReference type="Gene3D" id="2.40.420.20">
    <property type="match status" value="1"/>
</dbReference>
<comment type="caution">
    <text evidence="5">The sequence shown here is derived from an EMBL/GenBank/DDBJ whole genome shotgun (WGS) entry which is preliminary data.</text>
</comment>
<dbReference type="GO" id="GO:0015562">
    <property type="term" value="F:efflux transmembrane transporter activity"/>
    <property type="evidence" value="ECO:0007669"/>
    <property type="project" value="TreeGrafter"/>
</dbReference>
<name>A0A418YBD5_9GAMM</name>
<dbReference type="InterPro" id="IPR058637">
    <property type="entry name" value="YknX-like_C"/>
</dbReference>
<gene>
    <name evidence="5" type="ORF">D1Z90_16165</name>
</gene>
<dbReference type="Gene3D" id="1.10.287.470">
    <property type="entry name" value="Helix hairpin bin"/>
    <property type="match status" value="1"/>
</dbReference>
<dbReference type="RefSeq" id="WP_119911841.1">
    <property type="nucleotide sequence ID" value="NZ_QZCH01000025.1"/>
</dbReference>
<dbReference type="Pfam" id="PF25989">
    <property type="entry name" value="YknX_C"/>
    <property type="match status" value="1"/>
</dbReference>
<sequence>MTKTKLSWGLVLVLAVAGTLYMGLTQARAAKPSAKVDKKVDVITGAVERHHIAPSLQLIGTLTAAQSASLSFKELAPIAKLMVLTNTQVNQNQVLVQLDDSQAQAALIEAQAVLEEEQRKLNEFSRIISRGAVTQTELDAQRASVNVAKARLTAAKAAVQDHQLKAPFAGTLGIIDLNLGEMVAVGTPVLHLDNLATMQLDLYVPERYLSSISQGMAIKAQAKAWPSQTFEGKVTAVDSRVDPDTLNIRVQVEFNNPEQRLKPGMLLTALMQFPQQSQAIIPVQALEYSGTHRFVYRITPQGIAERVQVTLGQRIDNSVVIEQGVMVGDKIVVQGLVNMRDGLSVNELQVKAS</sequence>
<dbReference type="Gene3D" id="2.40.30.170">
    <property type="match status" value="1"/>
</dbReference>
<dbReference type="EMBL" id="QZCH01000025">
    <property type="protein sequence ID" value="RJG40291.1"/>
    <property type="molecule type" value="Genomic_DNA"/>
</dbReference>
<feature type="domain" description="YknX-like C-terminal permuted SH3-like" evidence="4">
    <location>
        <begin position="281"/>
        <end position="346"/>
    </location>
</feature>
<evidence type="ECO:0000259" key="4">
    <source>
        <dbReference type="Pfam" id="PF25989"/>
    </source>
</evidence>
<dbReference type="Pfam" id="PF25876">
    <property type="entry name" value="HH_MFP_RND"/>
    <property type="match status" value="1"/>
</dbReference>
<organism evidence="5 6">
    <name type="scientific">Motilimonas pumila</name>
    <dbReference type="NCBI Taxonomy" id="2303987"/>
    <lineage>
        <taxon>Bacteria</taxon>
        <taxon>Pseudomonadati</taxon>
        <taxon>Pseudomonadota</taxon>
        <taxon>Gammaproteobacteria</taxon>
        <taxon>Alteromonadales</taxon>
        <taxon>Alteromonadales genera incertae sedis</taxon>
        <taxon>Motilimonas</taxon>
    </lineage>
</organism>
<dbReference type="InterPro" id="IPR006143">
    <property type="entry name" value="RND_pump_MFP"/>
</dbReference>
<comment type="similarity">
    <text evidence="1">Belongs to the membrane fusion protein (MFP) (TC 8.A.1) family.</text>
</comment>
<dbReference type="InterPro" id="IPR058792">
    <property type="entry name" value="Beta-barrel_RND_2"/>
</dbReference>
<dbReference type="NCBIfam" id="TIGR01730">
    <property type="entry name" value="RND_mfp"/>
    <property type="match status" value="1"/>
</dbReference>
<feature type="domain" description="CusB-like beta-barrel" evidence="3">
    <location>
        <begin position="201"/>
        <end position="269"/>
    </location>
</feature>
<reference evidence="5 6" key="2">
    <citation type="submission" date="2019-01" db="EMBL/GenBank/DDBJ databases">
        <title>Motilimonas pumilus sp. nov., isolated from the gut of sea cucumber (Apostichopus japonicus).</title>
        <authorList>
            <person name="Wang F.-Q."/>
            <person name="Ren L.-H."/>
            <person name="Lin Y.-W."/>
            <person name="Sun G.-H."/>
            <person name="Du Z.-J."/>
            <person name="Zhao J.-X."/>
            <person name="Liu X.-J."/>
            <person name="Liu L.-J."/>
        </authorList>
    </citation>
    <scope>NUCLEOTIDE SEQUENCE [LARGE SCALE GENOMIC DNA]</scope>
    <source>
        <strain evidence="5 6">PLHSC7-2</strain>
    </source>
</reference>
<dbReference type="PANTHER" id="PTHR30469:SF13">
    <property type="entry name" value="HAE1 FAMILY EFFLUX PUMP MFP COMPONENT"/>
    <property type="match status" value="1"/>
</dbReference>
<dbReference type="InterPro" id="IPR058624">
    <property type="entry name" value="MdtA-like_HH"/>
</dbReference>
<dbReference type="Proteomes" id="UP000283255">
    <property type="component" value="Unassembled WGS sequence"/>
</dbReference>
<reference evidence="5 6" key="1">
    <citation type="submission" date="2018-09" db="EMBL/GenBank/DDBJ databases">
        <authorList>
            <person name="Wang F."/>
        </authorList>
    </citation>
    <scope>NUCLEOTIDE SEQUENCE [LARGE SCALE GENOMIC DNA]</scope>
    <source>
        <strain evidence="5 6">PLHSC7-2</strain>
    </source>
</reference>
<accession>A0A418YBD5</accession>
<proteinExistence type="inferred from homology"/>
<dbReference type="GO" id="GO:1990281">
    <property type="term" value="C:efflux pump complex"/>
    <property type="evidence" value="ECO:0007669"/>
    <property type="project" value="TreeGrafter"/>
</dbReference>
<evidence type="ECO:0000313" key="6">
    <source>
        <dbReference type="Proteomes" id="UP000283255"/>
    </source>
</evidence>
<evidence type="ECO:0000313" key="5">
    <source>
        <dbReference type="EMBL" id="RJG40291.1"/>
    </source>
</evidence>